<dbReference type="EMBL" id="GG704911">
    <property type="protein sequence ID" value="EAS36532.1"/>
    <property type="molecule type" value="Genomic_DNA"/>
</dbReference>
<feature type="region of interest" description="Disordered" evidence="9">
    <location>
        <begin position="1"/>
        <end position="54"/>
    </location>
</feature>
<feature type="coiled-coil region" evidence="8">
    <location>
        <begin position="127"/>
        <end position="168"/>
    </location>
</feature>
<dbReference type="STRING" id="246410.A0A0E1S0K5"/>
<comment type="subunit">
    <text evidence="7">Component of the Mediator complex.</text>
</comment>
<comment type="function">
    <text evidence="7">Component of the Mediator complex, a coactivator involved in the regulated transcription of nearly all RNA polymerase II-dependent genes. Mediator functions as a bridge to convey information from gene-specific regulatory proteins to the basal RNA polymerase II transcription machinery. Mediator is recruited to promoters by direct interactions with regulatory proteins and serves as a scaffold for the assembly of a functional preinitiation complex with RNA polymerase II and the general transcription factors.</text>
</comment>
<evidence type="ECO:0000256" key="7">
    <source>
        <dbReference type="RuleBase" id="RU364145"/>
    </source>
</evidence>
<dbReference type="InParanoid" id="A0A0E1S0K5"/>
<evidence type="ECO:0000256" key="5">
    <source>
        <dbReference type="ARBA" id="ARBA00023163"/>
    </source>
</evidence>
<protein>
    <recommendedName>
        <fullName evidence="7">Mediator of RNA polymerase II transcription subunit 9</fullName>
    </recommendedName>
    <alternativeName>
        <fullName evidence="7">Mediator complex subunit 9</fullName>
    </alternativeName>
</protein>
<evidence type="ECO:0000313" key="10">
    <source>
        <dbReference type="EMBL" id="EAS36532.1"/>
    </source>
</evidence>
<keyword evidence="4 7" id="KW-0010">Activator</keyword>
<evidence type="ECO:0000313" key="11">
    <source>
        <dbReference type="Proteomes" id="UP000001261"/>
    </source>
</evidence>
<reference evidence="11" key="1">
    <citation type="journal article" date="2009" name="Genome Res.">
        <title>Comparative genomic analyses of the human fungal pathogens Coccidioides and their relatives.</title>
        <authorList>
            <person name="Sharpton T.J."/>
            <person name="Stajich J.E."/>
            <person name="Rounsley S.D."/>
            <person name="Gardner M.J."/>
            <person name="Wortman J.R."/>
            <person name="Jordar V.S."/>
            <person name="Maiti R."/>
            <person name="Kodira C.D."/>
            <person name="Neafsey D.E."/>
            <person name="Zeng Q."/>
            <person name="Hung C.-Y."/>
            <person name="McMahan C."/>
            <person name="Muszewska A."/>
            <person name="Grynberg M."/>
            <person name="Mandel M.A."/>
            <person name="Kellner E.M."/>
            <person name="Barker B.M."/>
            <person name="Galgiani J.N."/>
            <person name="Orbach M.J."/>
            <person name="Kirkland T.N."/>
            <person name="Cole G.T."/>
            <person name="Henn M.R."/>
            <person name="Birren B.W."/>
            <person name="Taylor J.W."/>
        </authorList>
    </citation>
    <scope>NUCLEOTIDE SEQUENCE [LARGE SCALE GENOMIC DNA]</scope>
    <source>
        <strain evidence="11">RS</strain>
    </source>
</reference>
<keyword evidence="5 7" id="KW-0804">Transcription</keyword>
<evidence type="ECO:0000256" key="8">
    <source>
        <dbReference type="SAM" id="Coils"/>
    </source>
</evidence>
<dbReference type="Pfam" id="PF07544">
    <property type="entry name" value="Med9"/>
    <property type="match status" value="1"/>
</dbReference>
<proteinExistence type="inferred from homology"/>
<comment type="similarity">
    <text evidence="2 7">Belongs to the Mediator complex subunit 9 family.</text>
</comment>
<dbReference type="GeneID" id="4565712"/>
<keyword evidence="3 7" id="KW-0805">Transcription regulation</keyword>
<sequence length="176" mass="18873">MSAKHSPVAPSPAHKTPVTHSTTANTTANTPAAPQDPMSPSETTPTVPFPPPQTFDILPPLHALFVRLLSTPPHAQQAAATNPDATSALSESSLLTTAGVDATEMHSLDPRALTTGASTVKIRIQKARSAIEELPDINRSVAEQEEEIKHLEQKIARLRDVIQDFGRRSRDVINGQ</sequence>
<reference evidence="11" key="2">
    <citation type="journal article" date="2010" name="Genome Res.">
        <title>Population genomic sequencing of Coccidioides fungi reveals recent hybridization and transposon control.</title>
        <authorList>
            <person name="Neafsey D.E."/>
            <person name="Barker B.M."/>
            <person name="Sharpton T.J."/>
            <person name="Stajich J.E."/>
            <person name="Park D.J."/>
            <person name="Whiston E."/>
            <person name="Hung C.-Y."/>
            <person name="McMahan C."/>
            <person name="White J."/>
            <person name="Sykes S."/>
            <person name="Heiman D."/>
            <person name="Young S."/>
            <person name="Zeng Q."/>
            <person name="Abouelleil A."/>
            <person name="Aftuck L."/>
            <person name="Bessette D."/>
            <person name="Brown A."/>
            <person name="FitzGerald M."/>
            <person name="Lui A."/>
            <person name="Macdonald J.P."/>
            <person name="Priest M."/>
            <person name="Orbach M.J."/>
            <person name="Galgiani J.N."/>
            <person name="Kirkland T.N."/>
            <person name="Cole G.T."/>
            <person name="Birren B.W."/>
            <person name="Henn M.R."/>
            <person name="Taylor J.W."/>
            <person name="Rounsley S.D."/>
        </authorList>
    </citation>
    <scope>GENOME REANNOTATION</scope>
    <source>
        <strain evidence="11">RS</strain>
    </source>
</reference>
<gene>
    <name evidence="7" type="primary">MED9</name>
    <name evidence="10" type="ORF">CIMG_01886</name>
</gene>
<accession>A0A0E1S0K5</accession>
<name>A0A0E1S0K5_COCIM</name>
<organism evidence="10 11">
    <name type="scientific">Coccidioides immitis (strain RS)</name>
    <name type="common">Valley fever fungus</name>
    <dbReference type="NCBI Taxonomy" id="246410"/>
    <lineage>
        <taxon>Eukaryota</taxon>
        <taxon>Fungi</taxon>
        <taxon>Dikarya</taxon>
        <taxon>Ascomycota</taxon>
        <taxon>Pezizomycotina</taxon>
        <taxon>Eurotiomycetes</taxon>
        <taxon>Eurotiomycetidae</taxon>
        <taxon>Onygenales</taxon>
        <taxon>Onygenaceae</taxon>
        <taxon>Coccidioides</taxon>
    </lineage>
</organism>
<evidence type="ECO:0000256" key="6">
    <source>
        <dbReference type="ARBA" id="ARBA00023242"/>
    </source>
</evidence>
<dbReference type="OrthoDB" id="5414694at2759"/>
<evidence type="ECO:0000256" key="3">
    <source>
        <dbReference type="ARBA" id="ARBA00023015"/>
    </source>
</evidence>
<evidence type="ECO:0000256" key="2">
    <source>
        <dbReference type="ARBA" id="ARBA00008089"/>
    </source>
</evidence>
<keyword evidence="6 7" id="KW-0539">Nucleus</keyword>
<dbReference type="GO" id="GO:0003712">
    <property type="term" value="F:transcription coregulator activity"/>
    <property type="evidence" value="ECO:0007669"/>
    <property type="project" value="InterPro"/>
</dbReference>
<dbReference type="KEGG" id="cim:CIMG_01886"/>
<feature type="compositionally biased region" description="Low complexity" evidence="9">
    <location>
        <begin position="22"/>
        <end position="33"/>
    </location>
</feature>
<dbReference type="GO" id="GO:0016592">
    <property type="term" value="C:mediator complex"/>
    <property type="evidence" value="ECO:0007669"/>
    <property type="project" value="InterPro"/>
</dbReference>
<comment type="subcellular location">
    <subcellularLocation>
        <location evidence="1 7">Nucleus</location>
    </subcellularLocation>
</comment>
<dbReference type="Proteomes" id="UP000001261">
    <property type="component" value="Unassembled WGS sequence"/>
</dbReference>
<dbReference type="GO" id="GO:0006357">
    <property type="term" value="P:regulation of transcription by RNA polymerase II"/>
    <property type="evidence" value="ECO:0007669"/>
    <property type="project" value="InterPro"/>
</dbReference>
<evidence type="ECO:0000256" key="1">
    <source>
        <dbReference type="ARBA" id="ARBA00004123"/>
    </source>
</evidence>
<keyword evidence="8" id="KW-0175">Coiled coil</keyword>
<dbReference type="VEuPathDB" id="FungiDB:CIMG_01886"/>
<keyword evidence="11" id="KW-1185">Reference proteome</keyword>
<evidence type="ECO:0000256" key="4">
    <source>
        <dbReference type="ARBA" id="ARBA00023159"/>
    </source>
</evidence>
<dbReference type="AlphaFoldDB" id="A0A0E1S0K5"/>
<dbReference type="OMA" id="IRIQKAH"/>
<dbReference type="RefSeq" id="XP_001248115.1">
    <property type="nucleotide sequence ID" value="XM_001248114.2"/>
</dbReference>
<dbReference type="InterPro" id="IPR011425">
    <property type="entry name" value="Med9"/>
</dbReference>
<evidence type="ECO:0000256" key="9">
    <source>
        <dbReference type="SAM" id="MobiDB-lite"/>
    </source>
</evidence>